<comment type="caution">
    <text evidence="2">The sequence shown here is derived from an EMBL/GenBank/DDBJ whole genome shotgun (WGS) entry which is preliminary data.</text>
</comment>
<dbReference type="RefSeq" id="WP_068609983.1">
    <property type="nucleotide sequence ID" value="NZ_LZDH01000056.1"/>
</dbReference>
<gene>
    <name evidence="2" type="ORF">A9O67_07675</name>
    <name evidence="3" type="ORF">Tfont_00084</name>
</gene>
<evidence type="ECO:0000313" key="4">
    <source>
        <dbReference type="Proteomes" id="UP000091969"/>
    </source>
</evidence>
<reference evidence="2 4" key="1">
    <citation type="submission" date="2016-06" db="EMBL/GenBank/DDBJ databases">
        <title>Genome sequence of Tepidimonas fonticaldi PL17.</title>
        <authorList>
            <person name="Pinnaka A.K."/>
        </authorList>
    </citation>
    <scope>NUCLEOTIDE SEQUENCE [LARGE SCALE GENOMIC DNA]</scope>
    <source>
        <strain evidence="2 4">PL17</strain>
    </source>
</reference>
<dbReference type="EMBL" id="LZDH01000056">
    <property type="protein sequence ID" value="OBS31009.1"/>
    <property type="molecule type" value="Genomic_DNA"/>
</dbReference>
<protein>
    <submittedName>
        <fullName evidence="2 3">Hemerythrin</fullName>
    </submittedName>
</protein>
<dbReference type="Pfam" id="PF01814">
    <property type="entry name" value="Hemerythrin"/>
    <property type="match status" value="1"/>
</dbReference>
<evidence type="ECO:0000313" key="3">
    <source>
        <dbReference type="EMBL" id="TSE38258.1"/>
    </source>
</evidence>
<proteinExistence type="predicted"/>
<feature type="domain" description="Hemerythrin-like" evidence="1">
    <location>
        <begin position="13"/>
        <end position="150"/>
    </location>
</feature>
<dbReference type="InterPro" id="IPR012312">
    <property type="entry name" value="Hemerythrin-like"/>
</dbReference>
<dbReference type="AlphaFoldDB" id="A0A1A6DW53"/>
<evidence type="ECO:0000259" key="1">
    <source>
        <dbReference type="Pfam" id="PF01814"/>
    </source>
</evidence>
<organism evidence="2 4">
    <name type="scientific">Tepidimonas fonticaldi</name>
    <dbReference type="NCBI Taxonomy" id="1101373"/>
    <lineage>
        <taxon>Bacteria</taxon>
        <taxon>Pseudomonadati</taxon>
        <taxon>Pseudomonadota</taxon>
        <taxon>Betaproteobacteria</taxon>
        <taxon>Burkholderiales</taxon>
        <taxon>Tepidimonas</taxon>
    </lineage>
</organism>
<dbReference type="Proteomes" id="UP000316388">
    <property type="component" value="Unassembled WGS sequence"/>
</dbReference>
<dbReference type="Gene3D" id="1.20.120.520">
    <property type="entry name" value="nmb1532 protein domain like"/>
    <property type="match status" value="1"/>
</dbReference>
<reference evidence="3 5" key="2">
    <citation type="submission" date="2019-07" db="EMBL/GenBank/DDBJ databases">
        <title>Tepidimonas fonticaldi AT-A2 draft genome.</title>
        <authorList>
            <person name="Da Costa M.S."/>
            <person name="Froufe H.J.C."/>
            <person name="Egas C."/>
            <person name="Albuquerque L."/>
        </authorList>
    </citation>
    <scope>NUCLEOTIDE SEQUENCE [LARGE SCALE GENOMIC DNA]</scope>
    <source>
        <strain evidence="3 5">AT-A2</strain>
    </source>
</reference>
<dbReference type="OrthoDB" id="8527165at2"/>
<dbReference type="Proteomes" id="UP000091969">
    <property type="component" value="Unassembled WGS sequence"/>
</dbReference>
<name>A0A1A6DW53_9BURK</name>
<evidence type="ECO:0000313" key="2">
    <source>
        <dbReference type="EMBL" id="OBS31009.1"/>
    </source>
</evidence>
<keyword evidence="4" id="KW-1185">Reference proteome</keyword>
<evidence type="ECO:0000313" key="5">
    <source>
        <dbReference type="Proteomes" id="UP000316388"/>
    </source>
</evidence>
<dbReference type="CDD" id="cd12108">
    <property type="entry name" value="Hr-like"/>
    <property type="match status" value="1"/>
</dbReference>
<dbReference type="STRING" id="1101373.A9O67_07675"/>
<sequence length="181" mass="20020">MSGSDAPTPVDQPIADFSQCHAGILRKLDGLAELPALLQPAARAREVAEQSVEFFREAIFEHHLDEERELFPAVIASSEAGAERDRAQALVRRLTDEHRTLETLWKRLEGGLKKVAKGQSFELDTAGLEALVAQYRAHARFEETEFLPMAQAILSRNGDHMAALGLALHMRHTPMPVAGYV</sequence>
<accession>A0A1A6DW53</accession>
<dbReference type="EMBL" id="VJOO01000001">
    <property type="protein sequence ID" value="TSE38258.1"/>
    <property type="molecule type" value="Genomic_DNA"/>
</dbReference>